<feature type="compositionally biased region" description="Basic and acidic residues" evidence="5">
    <location>
        <begin position="50"/>
        <end position="92"/>
    </location>
</feature>
<sequence length="295" mass="33748">MNHNLATLTRSHAAIAAKKKAKNEQIKEILFDDDARREFLTGFHKRKVQKADAARKKATERAKQERLETRREQRRELRQRAIDNAAEVEKAYAGDQEEDEDDDQWAGISENLVDKGKGKLMEEEYEGEDTLATVTVVEDFDPDTIIHGPRTDAEPVAVPPEYPRSKPEKAPNRTNPTPKLKPKIKSQKIRYETKDARKRERTKQRARRTEKAERAGGKASKKSNGGRQISASLAAMHRTVDDYDSMAKREMIKAKQEKAQMRVQKFRTDYHELRTQFEQIKAQSAAEASCSRSSG</sequence>
<feature type="compositionally biased region" description="Basic and acidic residues" evidence="5">
    <location>
        <begin position="189"/>
        <end position="198"/>
    </location>
</feature>
<evidence type="ECO:0000256" key="5">
    <source>
        <dbReference type="SAM" id="MobiDB-lite"/>
    </source>
</evidence>
<organism evidence="6 7">
    <name type="scientific">Mycena citricolor</name>
    <dbReference type="NCBI Taxonomy" id="2018698"/>
    <lineage>
        <taxon>Eukaryota</taxon>
        <taxon>Fungi</taxon>
        <taxon>Dikarya</taxon>
        <taxon>Basidiomycota</taxon>
        <taxon>Agaricomycotina</taxon>
        <taxon>Agaricomycetes</taxon>
        <taxon>Agaricomycetidae</taxon>
        <taxon>Agaricales</taxon>
        <taxon>Marasmiineae</taxon>
        <taxon>Mycenaceae</taxon>
        <taxon>Mycena</taxon>
    </lineage>
</organism>
<protein>
    <recommendedName>
        <fullName evidence="8">Ribosomal RNA-processing protein 17</fullName>
    </recommendedName>
</protein>
<keyword evidence="7" id="KW-1185">Reference proteome</keyword>
<evidence type="ECO:0000256" key="2">
    <source>
        <dbReference type="ARBA" id="ARBA00007175"/>
    </source>
</evidence>
<dbReference type="Proteomes" id="UP001295794">
    <property type="component" value="Unassembled WGS sequence"/>
</dbReference>
<dbReference type="GO" id="GO:0019843">
    <property type="term" value="F:rRNA binding"/>
    <property type="evidence" value="ECO:0007669"/>
    <property type="project" value="TreeGrafter"/>
</dbReference>
<evidence type="ECO:0000256" key="3">
    <source>
        <dbReference type="ARBA" id="ARBA00023054"/>
    </source>
</evidence>
<dbReference type="InterPro" id="IPR019186">
    <property type="entry name" value="Nucleolar_protein_12"/>
</dbReference>
<comment type="similarity">
    <text evidence="2">Belongs to the RRP17 family.</text>
</comment>
<dbReference type="PANTHER" id="PTHR14577:SF0">
    <property type="entry name" value="NUCLEOLAR PROTEIN 12"/>
    <property type="match status" value="1"/>
</dbReference>
<evidence type="ECO:0000313" key="6">
    <source>
        <dbReference type="EMBL" id="CAK5281585.1"/>
    </source>
</evidence>
<comment type="subcellular location">
    <subcellularLocation>
        <location evidence="1">Nucleus</location>
        <location evidence="1">Nucleolus</location>
    </subcellularLocation>
</comment>
<dbReference type="PANTHER" id="PTHR14577">
    <property type="entry name" value="NUCLEOLAR PROTEIN 12"/>
    <property type="match status" value="1"/>
</dbReference>
<name>A0AAD2HUY9_9AGAR</name>
<proteinExistence type="inferred from homology"/>
<feature type="region of interest" description="Disordered" evidence="5">
    <location>
        <begin position="50"/>
        <end position="110"/>
    </location>
</feature>
<dbReference type="GO" id="GO:0005730">
    <property type="term" value="C:nucleolus"/>
    <property type="evidence" value="ECO:0007669"/>
    <property type="project" value="UniProtKB-SubCell"/>
</dbReference>
<evidence type="ECO:0000256" key="4">
    <source>
        <dbReference type="ARBA" id="ARBA00023242"/>
    </source>
</evidence>
<feature type="compositionally biased region" description="Acidic residues" evidence="5">
    <location>
        <begin position="95"/>
        <end position="104"/>
    </location>
</feature>
<evidence type="ECO:0008006" key="8">
    <source>
        <dbReference type="Google" id="ProtNLM"/>
    </source>
</evidence>
<keyword evidence="4" id="KW-0539">Nucleus</keyword>
<dbReference type="EMBL" id="CAVNYO010000444">
    <property type="protein sequence ID" value="CAK5281585.1"/>
    <property type="molecule type" value="Genomic_DNA"/>
</dbReference>
<evidence type="ECO:0000313" key="7">
    <source>
        <dbReference type="Proteomes" id="UP001295794"/>
    </source>
</evidence>
<dbReference type="Pfam" id="PF09805">
    <property type="entry name" value="Nop25"/>
    <property type="match status" value="1"/>
</dbReference>
<evidence type="ECO:0000256" key="1">
    <source>
        <dbReference type="ARBA" id="ARBA00004604"/>
    </source>
</evidence>
<feature type="compositionally biased region" description="Basic and acidic residues" evidence="5">
    <location>
        <begin position="207"/>
        <end position="216"/>
    </location>
</feature>
<keyword evidence="3" id="KW-0175">Coiled coil</keyword>
<gene>
    <name evidence="6" type="ORF">MYCIT1_LOCUS32801</name>
</gene>
<accession>A0AAD2HUY9</accession>
<dbReference type="AlphaFoldDB" id="A0AAD2HUY9"/>
<comment type="caution">
    <text evidence="6">The sequence shown here is derived from an EMBL/GenBank/DDBJ whole genome shotgun (WGS) entry which is preliminary data.</text>
</comment>
<feature type="region of interest" description="Disordered" evidence="5">
    <location>
        <begin position="142"/>
        <end position="233"/>
    </location>
</feature>
<reference evidence="6" key="1">
    <citation type="submission" date="2023-11" db="EMBL/GenBank/DDBJ databases">
        <authorList>
            <person name="De Vega J J."/>
            <person name="De Vega J J."/>
        </authorList>
    </citation>
    <scope>NUCLEOTIDE SEQUENCE</scope>
</reference>